<dbReference type="KEGG" id="spar:SPRG_19149"/>
<reference evidence="1 2" key="1">
    <citation type="journal article" date="2013" name="PLoS Genet.">
        <title>Distinctive expansion of potential virulence genes in the genome of the oomycete fish pathogen Saprolegnia parasitica.</title>
        <authorList>
            <person name="Jiang R.H."/>
            <person name="de Bruijn I."/>
            <person name="Haas B.J."/>
            <person name="Belmonte R."/>
            <person name="Lobach L."/>
            <person name="Christie J."/>
            <person name="van den Ackerveken G."/>
            <person name="Bottin A."/>
            <person name="Bulone V."/>
            <person name="Diaz-Moreno S.M."/>
            <person name="Dumas B."/>
            <person name="Fan L."/>
            <person name="Gaulin E."/>
            <person name="Govers F."/>
            <person name="Grenville-Briggs L.J."/>
            <person name="Horner N.R."/>
            <person name="Levin J.Z."/>
            <person name="Mammella M."/>
            <person name="Meijer H.J."/>
            <person name="Morris P."/>
            <person name="Nusbaum C."/>
            <person name="Oome S."/>
            <person name="Phillips A.J."/>
            <person name="van Rooyen D."/>
            <person name="Rzeszutek E."/>
            <person name="Saraiva M."/>
            <person name="Secombes C.J."/>
            <person name="Seidl M.F."/>
            <person name="Snel B."/>
            <person name="Stassen J.H."/>
            <person name="Sykes S."/>
            <person name="Tripathy S."/>
            <person name="van den Berg H."/>
            <person name="Vega-Arreguin J.C."/>
            <person name="Wawra S."/>
            <person name="Young S.K."/>
            <person name="Zeng Q."/>
            <person name="Dieguez-Uribeondo J."/>
            <person name="Russ C."/>
            <person name="Tyler B.M."/>
            <person name="van West P."/>
        </authorList>
    </citation>
    <scope>NUCLEOTIDE SEQUENCE [LARGE SCALE GENOMIC DNA]</scope>
    <source>
        <strain evidence="1 2">CBS 223.65</strain>
    </source>
</reference>
<accession>A0A067D3A0</accession>
<dbReference type="GeneID" id="24140579"/>
<dbReference type="VEuPathDB" id="FungiDB:SPRG_19149"/>
<dbReference type="EMBL" id="KK583192">
    <property type="protein sequence ID" value="KDO33512.1"/>
    <property type="molecule type" value="Genomic_DNA"/>
</dbReference>
<dbReference type="RefSeq" id="XP_012195578.1">
    <property type="nucleotide sequence ID" value="XM_012340188.1"/>
</dbReference>
<proteinExistence type="predicted"/>
<feature type="non-terminal residue" evidence="1">
    <location>
        <position position="1"/>
    </location>
</feature>
<evidence type="ECO:0000313" key="2">
    <source>
        <dbReference type="Proteomes" id="UP000030745"/>
    </source>
</evidence>
<protein>
    <submittedName>
        <fullName evidence="1">Uncharacterized protein</fullName>
    </submittedName>
</protein>
<gene>
    <name evidence="1" type="ORF">SPRG_19149</name>
</gene>
<evidence type="ECO:0000313" key="1">
    <source>
        <dbReference type="EMBL" id="KDO33512.1"/>
    </source>
</evidence>
<sequence>RHHFWCRCQASSLLRLAAPRRLRSTNDTRAKMDRSISCLDRCCRPLELIWTRPLYARRLDGDV</sequence>
<dbReference type="Proteomes" id="UP000030745">
    <property type="component" value="Unassembled WGS sequence"/>
</dbReference>
<name>A0A067D3A0_SAPPC</name>
<dbReference type="AlphaFoldDB" id="A0A067D3A0"/>
<keyword evidence="2" id="KW-1185">Reference proteome</keyword>
<organism evidence="1 2">
    <name type="scientific">Saprolegnia parasitica (strain CBS 223.65)</name>
    <dbReference type="NCBI Taxonomy" id="695850"/>
    <lineage>
        <taxon>Eukaryota</taxon>
        <taxon>Sar</taxon>
        <taxon>Stramenopiles</taxon>
        <taxon>Oomycota</taxon>
        <taxon>Saprolegniomycetes</taxon>
        <taxon>Saprolegniales</taxon>
        <taxon>Saprolegniaceae</taxon>
        <taxon>Saprolegnia</taxon>
    </lineage>
</organism>